<dbReference type="InterPro" id="IPR014051">
    <property type="entry name" value="Phosphoesterase_HXTX"/>
</dbReference>
<comment type="caution">
    <text evidence="3">The sequence shown here is derived from an EMBL/GenBank/DDBJ whole genome shotgun (WGS) entry which is preliminary data.</text>
</comment>
<evidence type="ECO:0000313" key="3">
    <source>
        <dbReference type="EMBL" id="KUG17728.1"/>
    </source>
</evidence>
<dbReference type="EMBL" id="LNQE01001424">
    <property type="protein sequence ID" value="KUG17728.1"/>
    <property type="molecule type" value="Genomic_DNA"/>
</dbReference>
<dbReference type="NCBIfam" id="TIGR02258">
    <property type="entry name" value="2_5_ligase"/>
    <property type="match status" value="1"/>
</dbReference>
<dbReference type="GO" id="GO:0016874">
    <property type="term" value="F:ligase activity"/>
    <property type="evidence" value="ECO:0007669"/>
    <property type="project" value="UniProtKB-KW"/>
</dbReference>
<dbReference type="InterPro" id="IPR004175">
    <property type="entry name" value="RNA_CPDase"/>
</dbReference>
<dbReference type="InterPro" id="IPR009097">
    <property type="entry name" value="Cyclic_Pdiesterase"/>
</dbReference>
<keyword evidence="1" id="KW-0378">Hydrolase</keyword>
<organism evidence="3">
    <name type="scientific">hydrocarbon metagenome</name>
    <dbReference type="NCBI Taxonomy" id="938273"/>
    <lineage>
        <taxon>unclassified sequences</taxon>
        <taxon>metagenomes</taxon>
        <taxon>ecological metagenomes</taxon>
    </lineage>
</organism>
<feature type="domain" description="Phosphoesterase HXTX" evidence="2">
    <location>
        <begin position="96"/>
        <end position="173"/>
    </location>
</feature>
<dbReference type="AlphaFoldDB" id="A0A0W8FA32"/>
<dbReference type="SUPFAM" id="SSF55144">
    <property type="entry name" value="LigT-like"/>
    <property type="match status" value="1"/>
</dbReference>
<reference evidence="3" key="1">
    <citation type="journal article" date="2015" name="Proc. Natl. Acad. Sci. U.S.A.">
        <title>Networks of energetic and metabolic interactions define dynamics in microbial communities.</title>
        <authorList>
            <person name="Embree M."/>
            <person name="Liu J.K."/>
            <person name="Al-Bassam M.M."/>
            <person name="Zengler K."/>
        </authorList>
    </citation>
    <scope>NUCLEOTIDE SEQUENCE</scope>
</reference>
<feature type="domain" description="Phosphoesterase HXTX" evidence="2">
    <location>
        <begin position="10"/>
        <end position="89"/>
    </location>
</feature>
<evidence type="ECO:0000259" key="2">
    <source>
        <dbReference type="Pfam" id="PF02834"/>
    </source>
</evidence>
<sequence>MTGIRCFVAVDLPEEMREKVGPLQSKIATEGLRLVRPELVHVTIKFLGDVPAEKVERVKKALAAVRAAPFTARLVGLGAFPGRSVRVVWLGLEGDFSQLSAEVQAATESLGFPPEERGFTPHVTIGRVGRPNAGTSRELLAKIGLQSAVDLGSFTVEEFYLKKSTLTPGGPIYEDLAEFPL</sequence>
<proteinExistence type="inferred from homology"/>
<protein>
    <submittedName>
        <fullName evidence="3">2'-5' rna ligase</fullName>
    </submittedName>
</protein>
<dbReference type="GO" id="GO:0004113">
    <property type="term" value="F:2',3'-cyclic-nucleotide 3'-phosphodiesterase activity"/>
    <property type="evidence" value="ECO:0007669"/>
    <property type="project" value="InterPro"/>
</dbReference>
<dbReference type="HAMAP" id="MF_01940">
    <property type="entry name" value="RNA_CPDase"/>
    <property type="match status" value="1"/>
</dbReference>
<evidence type="ECO:0000256" key="1">
    <source>
        <dbReference type="ARBA" id="ARBA00022801"/>
    </source>
</evidence>
<dbReference type="Gene3D" id="3.90.1140.10">
    <property type="entry name" value="Cyclic phosphodiesterase"/>
    <property type="match status" value="1"/>
</dbReference>
<dbReference type="PANTHER" id="PTHR35561">
    <property type="entry name" value="RNA 2',3'-CYCLIC PHOSPHODIESTERASE"/>
    <property type="match status" value="1"/>
</dbReference>
<name>A0A0W8FA32_9ZZZZ</name>
<gene>
    <name evidence="3" type="ORF">ASZ90_012571</name>
</gene>
<dbReference type="Pfam" id="PF02834">
    <property type="entry name" value="LigT_PEase"/>
    <property type="match status" value="2"/>
</dbReference>
<dbReference type="GO" id="GO:0008664">
    <property type="term" value="F:RNA 2',3'-cyclic 3'-phosphodiesterase activity"/>
    <property type="evidence" value="ECO:0007669"/>
    <property type="project" value="InterPro"/>
</dbReference>
<keyword evidence="3" id="KW-0436">Ligase</keyword>
<accession>A0A0W8FA32</accession>
<dbReference type="PANTHER" id="PTHR35561:SF1">
    <property type="entry name" value="RNA 2',3'-CYCLIC PHOSPHODIESTERASE"/>
    <property type="match status" value="1"/>
</dbReference>